<sequence length="399" mass="45345">MKTKILNYLAVIGTIIGMISCSDEDLQTPLESNEVAPQQVSDVSVENLPGKAKISYRLPEDQDLLYVKAEYTLANGREMVVKSSYYNSTMLLEGFAGEESNEVEITTVNRSEKESEPVKVTVNPLKAPIYDVFETIESGAAFGGLYINAENPDREDLALLLMEKNDLGDWVINPFSVYTKTDEIKRTIRGYDTIPREFAITVRDRWLNYTDTLFTTIKPLFEEAIPTPYKGIKLPNDAPRHNSTPLDGLWDGNLMNWAGVYLTQGTYTENLHMFTFDLQVEAKLSRIVIWDYPEYFNGRTYYYKGCMKKFEIYGASELDTSGDLSSWTLLGTYEETKPSGLPYGQQNNEDYETALAGFSWEIPADMPKVRYIRIRNLENWEGGKSLAIGELQVYGNTKF</sequence>
<feature type="domain" description="DUF4959" evidence="1">
    <location>
        <begin position="20"/>
        <end position="124"/>
    </location>
</feature>
<name>A0A9X1ZXI5_9FLAO</name>
<dbReference type="EMBL" id="JAKHSK010000009">
    <property type="protein sequence ID" value="MCL6218201.1"/>
    <property type="molecule type" value="Genomic_DNA"/>
</dbReference>
<dbReference type="InterPro" id="IPR032164">
    <property type="entry name" value="DUF5000"/>
</dbReference>
<protein>
    <submittedName>
        <fullName evidence="4">DUF4959 domain-containing protein</fullName>
    </submittedName>
</protein>
<dbReference type="PROSITE" id="PS51257">
    <property type="entry name" value="PROKAR_LIPOPROTEIN"/>
    <property type="match status" value="1"/>
</dbReference>
<reference evidence="4" key="1">
    <citation type="submission" date="2022-01" db="EMBL/GenBank/DDBJ databases">
        <title>Genome sequencing of Zunongwangia sp. M21534 genome.</title>
        <authorList>
            <person name="Chen Y."/>
            <person name="Dong C."/>
            <person name="Shao Z."/>
        </authorList>
    </citation>
    <scope>NUCLEOTIDE SEQUENCE</scope>
    <source>
        <strain evidence="4">MCCC M21534</strain>
    </source>
</reference>
<dbReference type="Gene3D" id="2.60.120.260">
    <property type="entry name" value="Galactose-binding domain-like"/>
    <property type="match status" value="1"/>
</dbReference>
<dbReference type="Pfam" id="PF16391">
    <property type="entry name" value="DUF5000"/>
    <property type="match status" value="1"/>
</dbReference>
<gene>
    <name evidence="4" type="ORF">L1967_07825</name>
</gene>
<comment type="caution">
    <text evidence="4">The sequence shown here is derived from an EMBL/GenBank/DDBJ whole genome shotgun (WGS) entry which is preliminary data.</text>
</comment>
<accession>A0A9X1ZXI5</accession>
<dbReference type="InterPro" id="IPR032527">
    <property type="entry name" value="DUF4959"/>
</dbReference>
<evidence type="ECO:0000259" key="1">
    <source>
        <dbReference type="Pfam" id="PF16323"/>
    </source>
</evidence>
<dbReference type="Pfam" id="PF16323">
    <property type="entry name" value="DUF4959"/>
    <property type="match status" value="1"/>
</dbReference>
<evidence type="ECO:0000259" key="3">
    <source>
        <dbReference type="Pfam" id="PF17166"/>
    </source>
</evidence>
<evidence type="ECO:0000313" key="5">
    <source>
        <dbReference type="Proteomes" id="UP001139521"/>
    </source>
</evidence>
<dbReference type="InterPro" id="IPR008979">
    <property type="entry name" value="Galactose-bd-like_sf"/>
</dbReference>
<organism evidence="4 5">
    <name type="scientific">Zunongwangia pacifica</name>
    <dbReference type="NCBI Taxonomy" id="2911062"/>
    <lineage>
        <taxon>Bacteria</taxon>
        <taxon>Pseudomonadati</taxon>
        <taxon>Bacteroidota</taxon>
        <taxon>Flavobacteriia</taxon>
        <taxon>Flavobacteriales</taxon>
        <taxon>Flavobacteriaceae</taxon>
        <taxon>Zunongwangia</taxon>
    </lineage>
</organism>
<dbReference type="Proteomes" id="UP001139521">
    <property type="component" value="Unassembled WGS sequence"/>
</dbReference>
<feature type="domain" description="DUF5126" evidence="3">
    <location>
        <begin position="125"/>
        <end position="226"/>
    </location>
</feature>
<keyword evidence="5" id="KW-1185">Reference proteome</keyword>
<dbReference type="SUPFAM" id="SSF49785">
    <property type="entry name" value="Galactose-binding domain-like"/>
    <property type="match status" value="1"/>
</dbReference>
<proteinExistence type="predicted"/>
<dbReference type="AlphaFoldDB" id="A0A9X1ZXI5"/>
<dbReference type="RefSeq" id="WP_249601171.1">
    <property type="nucleotide sequence ID" value="NZ_JAKHSK010000009.1"/>
</dbReference>
<evidence type="ECO:0000313" key="4">
    <source>
        <dbReference type="EMBL" id="MCL6218201.1"/>
    </source>
</evidence>
<dbReference type="Pfam" id="PF17166">
    <property type="entry name" value="DUF5126"/>
    <property type="match status" value="1"/>
</dbReference>
<dbReference type="InterPro" id="IPR033431">
    <property type="entry name" value="DUF5126"/>
</dbReference>
<evidence type="ECO:0000259" key="2">
    <source>
        <dbReference type="Pfam" id="PF16391"/>
    </source>
</evidence>
<feature type="domain" description="DUF5000" evidence="2">
    <location>
        <begin position="250"/>
        <end position="395"/>
    </location>
</feature>